<gene>
    <name evidence="2" type="ORF">OSR52_01290</name>
</gene>
<name>A0ABT6FMJ4_9FLAO</name>
<keyword evidence="3" id="KW-1185">Reference proteome</keyword>
<dbReference type="RefSeq" id="WP_277898244.1">
    <property type="nucleotide sequence ID" value="NZ_JAPMUA010000001.1"/>
</dbReference>
<evidence type="ECO:0000259" key="1">
    <source>
        <dbReference type="Pfam" id="PF10988"/>
    </source>
</evidence>
<dbReference type="EMBL" id="JAPMUA010000001">
    <property type="protein sequence ID" value="MDG3584483.1"/>
    <property type="molecule type" value="Genomic_DNA"/>
</dbReference>
<evidence type="ECO:0000313" key="3">
    <source>
        <dbReference type="Proteomes" id="UP001153642"/>
    </source>
</evidence>
<protein>
    <submittedName>
        <fullName evidence="2">DUF2807 domain-containing protein</fullName>
    </submittedName>
</protein>
<accession>A0ABT6FMJ4</accession>
<dbReference type="Proteomes" id="UP001153642">
    <property type="component" value="Unassembled WGS sequence"/>
</dbReference>
<dbReference type="Pfam" id="PF10988">
    <property type="entry name" value="DUF2807"/>
    <property type="match status" value="1"/>
</dbReference>
<feature type="domain" description="Putative auto-transporter adhesin head GIN" evidence="1">
    <location>
        <begin position="46"/>
        <end position="238"/>
    </location>
</feature>
<evidence type="ECO:0000313" key="2">
    <source>
        <dbReference type="EMBL" id="MDG3584483.1"/>
    </source>
</evidence>
<dbReference type="Gene3D" id="2.160.20.120">
    <property type="match status" value="1"/>
</dbReference>
<comment type="caution">
    <text evidence="2">The sequence shown here is derived from an EMBL/GenBank/DDBJ whole genome shotgun (WGS) entry which is preliminary data.</text>
</comment>
<proteinExistence type="predicted"/>
<reference evidence="2" key="1">
    <citation type="submission" date="2022-11" db="EMBL/GenBank/DDBJ databases">
        <title>High-quality draft genome sequence of Galbibacter sp. strain CMA-7.</title>
        <authorList>
            <person name="Wei L."/>
            <person name="Dong C."/>
            <person name="Shao Z."/>
        </authorList>
    </citation>
    <scope>NUCLEOTIDE SEQUENCE</scope>
    <source>
        <strain evidence="2">CMA-7</strain>
    </source>
</reference>
<dbReference type="InterPro" id="IPR021255">
    <property type="entry name" value="DUF2807"/>
</dbReference>
<dbReference type="PROSITE" id="PS51257">
    <property type="entry name" value="PROKAR_LIPOPROTEIN"/>
    <property type="match status" value="1"/>
</dbReference>
<organism evidence="2 3">
    <name type="scientific">Galbibacter pacificus</name>
    <dbReference type="NCBI Taxonomy" id="2996052"/>
    <lineage>
        <taxon>Bacteria</taxon>
        <taxon>Pseudomonadati</taxon>
        <taxon>Bacteroidota</taxon>
        <taxon>Flavobacteriia</taxon>
        <taxon>Flavobacteriales</taxon>
        <taxon>Flavobacteriaceae</taxon>
        <taxon>Galbibacter</taxon>
    </lineage>
</organism>
<sequence length="255" mass="28474">MRILQGIYLITGLLLATVFLGCNSEDANDCFQTAGTIVQEERPATDFSRILVNEGITMVIKQAPEYRVVVESGENLMNDIHTEVKDGQLILTNNNICNYVRKYELTTIFVTAPDIAEIRSATQREIRSEGTITTDKLTVYSENYQNNEYLTSAAIYLNVDVNQFQIVFNGISNIYMTGKAKSLNINMASGNGRFEGRNFPVENATVYHRSSNDVIVKASTLLKGDIYSTGDIISVGVPQTVEIVEHYKGKLIYEE</sequence>